<protein>
    <submittedName>
        <fullName evidence="5">Electron transfer flavoprotein alpha subunit</fullName>
    </submittedName>
</protein>
<dbReference type="SMART" id="SM00893">
    <property type="entry name" value="ETF"/>
    <property type="match status" value="1"/>
</dbReference>
<dbReference type="GO" id="GO:0009055">
    <property type="term" value="F:electron transfer activity"/>
    <property type="evidence" value="ECO:0007669"/>
    <property type="project" value="InterPro"/>
</dbReference>
<organism evidence="5 6">
    <name type="scientific">Parapedobacter luteus</name>
    <dbReference type="NCBI Taxonomy" id="623280"/>
    <lineage>
        <taxon>Bacteria</taxon>
        <taxon>Pseudomonadati</taxon>
        <taxon>Bacteroidota</taxon>
        <taxon>Sphingobacteriia</taxon>
        <taxon>Sphingobacteriales</taxon>
        <taxon>Sphingobacteriaceae</taxon>
        <taxon>Parapedobacter</taxon>
    </lineage>
</organism>
<comment type="similarity">
    <text evidence="1">Belongs to the ETF alpha-subunit/FixB family.</text>
</comment>
<keyword evidence="2" id="KW-0813">Transport</keyword>
<dbReference type="PANTHER" id="PTHR43153:SF1">
    <property type="entry name" value="ELECTRON TRANSFER FLAVOPROTEIN SUBUNIT ALPHA, MITOCHONDRIAL"/>
    <property type="match status" value="1"/>
</dbReference>
<feature type="binding site" evidence="3">
    <location>
        <position position="288"/>
    </location>
    <ligand>
        <name>FAD</name>
        <dbReference type="ChEBI" id="CHEBI:57692"/>
    </ligand>
</feature>
<dbReference type="Proteomes" id="UP000190541">
    <property type="component" value="Unassembled WGS sequence"/>
</dbReference>
<dbReference type="InterPro" id="IPR001308">
    <property type="entry name" value="ETF_a/FixB"/>
</dbReference>
<dbReference type="EMBL" id="FUYS01000002">
    <property type="protein sequence ID" value="SKB41280.1"/>
    <property type="molecule type" value="Genomic_DNA"/>
</dbReference>
<dbReference type="SUPFAM" id="SSF52467">
    <property type="entry name" value="DHS-like NAD/FAD-binding domain"/>
    <property type="match status" value="1"/>
</dbReference>
<dbReference type="InterPro" id="IPR014729">
    <property type="entry name" value="Rossmann-like_a/b/a_fold"/>
</dbReference>
<dbReference type="RefSeq" id="WP_079715943.1">
    <property type="nucleotide sequence ID" value="NZ_FUYS01000002.1"/>
</dbReference>
<dbReference type="InterPro" id="IPR014730">
    <property type="entry name" value="ETF_a/b_N"/>
</dbReference>
<proteinExistence type="inferred from homology"/>
<keyword evidence="3" id="KW-0285">Flavoprotein</keyword>
<feature type="domain" description="Electron transfer flavoprotein alpha/beta-subunit N-terminal" evidence="4">
    <location>
        <begin position="3"/>
        <end position="191"/>
    </location>
</feature>
<sequence length="324" mass="33932">MSILVYAEHADGTFKKSAYEAVSYAKAIADITNTWVTAVTIGDISTSELASLGHYGATTVLHVSSEQLNRFINQAYASVVAAAANHANADLVIVSNSFSGKGLAPRIAAKLGAGLADGAVELPVVEGNKLTVKKTAFSGKAFAFTELISDKKVISLNINAFEAQETGDTPQIETFSPPIEERDLATIVEEIVRITDKVSLPEAEIVVSAGRGLKGPENWGMIEELADALGAATACSKPVSDAGWRPHSEHVGQTGITVSPNLYIAIGISGAIQHLAGISASKTIVVINKDPEAPFFKVADYGVVGDAFEVIPKLTAAIKAYKGH</sequence>
<evidence type="ECO:0000313" key="6">
    <source>
        <dbReference type="Proteomes" id="UP000190541"/>
    </source>
</evidence>
<dbReference type="PIRSF" id="PIRSF000089">
    <property type="entry name" value="Electra_flavoP_a"/>
    <property type="match status" value="1"/>
</dbReference>
<reference evidence="5 6" key="1">
    <citation type="submission" date="2017-02" db="EMBL/GenBank/DDBJ databases">
        <authorList>
            <person name="Peterson S.W."/>
        </authorList>
    </citation>
    <scope>NUCLEOTIDE SEQUENCE [LARGE SCALE GENOMIC DNA]</scope>
    <source>
        <strain evidence="5 6">DSM 22899</strain>
    </source>
</reference>
<dbReference type="Pfam" id="PF00766">
    <property type="entry name" value="ETF_alpha"/>
    <property type="match status" value="1"/>
</dbReference>
<name>A0A1T5B2T0_9SPHI</name>
<keyword evidence="3" id="KW-0274">FAD</keyword>
<evidence type="ECO:0000256" key="2">
    <source>
        <dbReference type="ARBA" id="ARBA00022982"/>
    </source>
</evidence>
<evidence type="ECO:0000259" key="4">
    <source>
        <dbReference type="SMART" id="SM00893"/>
    </source>
</evidence>
<dbReference type="OrthoDB" id="9770286at2"/>
<feature type="binding site" evidence="3">
    <location>
        <begin position="267"/>
        <end position="274"/>
    </location>
    <ligand>
        <name>FAD</name>
        <dbReference type="ChEBI" id="CHEBI:57692"/>
    </ligand>
</feature>
<comment type="cofactor">
    <cofactor evidence="3">
        <name>FAD</name>
        <dbReference type="ChEBI" id="CHEBI:57692"/>
    </cofactor>
    <text evidence="3">Binds 1 FAD per dimer.</text>
</comment>
<dbReference type="InterPro" id="IPR014731">
    <property type="entry name" value="ETF_asu_C"/>
</dbReference>
<dbReference type="Gene3D" id="3.40.50.1220">
    <property type="entry name" value="TPP-binding domain"/>
    <property type="match status" value="1"/>
</dbReference>
<feature type="binding site" evidence="3">
    <location>
        <position position="211"/>
    </location>
    <ligand>
        <name>FAD</name>
        <dbReference type="ChEBI" id="CHEBI:57692"/>
    </ligand>
</feature>
<dbReference type="Pfam" id="PF01012">
    <property type="entry name" value="ETF"/>
    <property type="match status" value="1"/>
</dbReference>
<dbReference type="GO" id="GO:0050660">
    <property type="term" value="F:flavin adenine dinucleotide binding"/>
    <property type="evidence" value="ECO:0007669"/>
    <property type="project" value="InterPro"/>
</dbReference>
<dbReference type="AlphaFoldDB" id="A0A1T5B2T0"/>
<dbReference type="Gene3D" id="3.40.50.620">
    <property type="entry name" value="HUPs"/>
    <property type="match status" value="1"/>
</dbReference>
<keyword evidence="2" id="KW-0249">Electron transport</keyword>
<dbReference type="PANTHER" id="PTHR43153">
    <property type="entry name" value="ELECTRON TRANSFER FLAVOPROTEIN ALPHA"/>
    <property type="match status" value="1"/>
</dbReference>
<evidence type="ECO:0000256" key="3">
    <source>
        <dbReference type="PIRSR" id="PIRSR000089-1"/>
    </source>
</evidence>
<keyword evidence="6" id="KW-1185">Reference proteome</keyword>
<dbReference type="SUPFAM" id="SSF52402">
    <property type="entry name" value="Adenine nucleotide alpha hydrolases-like"/>
    <property type="match status" value="1"/>
</dbReference>
<dbReference type="InterPro" id="IPR029035">
    <property type="entry name" value="DHS-like_NAD/FAD-binding_dom"/>
</dbReference>
<dbReference type="STRING" id="623280.SAMN05660226_01278"/>
<gene>
    <name evidence="5" type="ORF">SAMN05660226_01278</name>
</gene>
<evidence type="ECO:0000313" key="5">
    <source>
        <dbReference type="EMBL" id="SKB41280.1"/>
    </source>
</evidence>
<dbReference type="GO" id="GO:0033539">
    <property type="term" value="P:fatty acid beta-oxidation using acyl-CoA dehydrogenase"/>
    <property type="evidence" value="ECO:0007669"/>
    <property type="project" value="TreeGrafter"/>
</dbReference>
<accession>A0A1T5B2T0</accession>
<evidence type="ECO:0000256" key="1">
    <source>
        <dbReference type="ARBA" id="ARBA00005817"/>
    </source>
</evidence>